<protein>
    <recommendedName>
        <fullName evidence="4">Protein ImuA</fullName>
    </recommendedName>
</protein>
<name>A0A6L7GFD7_9SPHN</name>
<dbReference type="AlphaFoldDB" id="A0A6L7GFD7"/>
<dbReference type="InterPro" id="IPR027417">
    <property type="entry name" value="P-loop_NTPase"/>
</dbReference>
<dbReference type="SUPFAM" id="SSF52540">
    <property type="entry name" value="P-loop containing nucleoside triphosphate hydrolases"/>
    <property type="match status" value="1"/>
</dbReference>
<reference evidence="2 3" key="1">
    <citation type="submission" date="2019-12" db="EMBL/GenBank/DDBJ databases">
        <title>Genomic-based taxomic classification of the family Erythrobacteraceae.</title>
        <authorList>
            <person name="Xu L."/>
        </authorList>
    </citation>
    <scope>NUCLEOTIDE SEQUENCE [LARGE SCALE GENOMIC DNA]</scope>
    <source>
        <strain evidence="2 3">KCTC 52259</strain>
    </source>
</reference>
<comment type="caution">
    <text evidence="2">The sequence shown here is derived from an EMBL/GenBank/DDBJ whole genome shotgun (WGS) entry which is preliminary data.</text>
</comment>
<evidence type="ECO:0000313" key="3">
    <source>
        <dbReference type="Proteomes" id="UP000473531"/>
    </source>
</evidence>
<dbReference type="Proteomes" id="UP000473531">
    <property type="component" value="Unassembled WGS sequence"/>
</dbReference>
<keyword evidence="3" id="KW-1185">Reference proteome</keyword>
<gene>
    <name evidence="2" type="ORF">GRI44_04230</name>
</gene>
<proteinExistence type="predicted"/>
<dbReference type="EMBL" id="WTYU01000001">
    <property type="protein sequence ID" value="MXP13954.1"/>
    <property type="molecule type" value="Genomic_DNA"/>
</dbReference>
<dbReference type="OrthoDB" id="7202530at2"/>
<sequence>MRGGLKGGVRLRPSARWKPGVAAGAIHSEIFASGHEAAGAALAIALAQDAAAAGKSSSPDASSPNFGALDEIMDQRSVLWVQDRASVRLTGRPYRHGLPQHLRHRIIHVVAEKAEDVLFALEEGLRCRDLAFVIGELAGNPRGLNFTASRRLSLAAERHGVPLWLVRVDAAHDLSSARMRWDVRSAPSAAPQWNGAAPGIPCWHGELFRSRSHVPGHWILRDDPAALSASSPAAPPTDITDDNTSHDNTANENDVSFDQPRQTGSVDLARATVGRSMAAL</sequence>
<organism evidence="2 3">
    <name type="scientific">Allopontixanthobacter confluentis</name>
    <dbReference type="NCBI Taxonomy" id="1849021"/>
    <lineage>
        <taxon>Bacteria</taxon>
        <taxon>Pseudomonadati</taxon>
        <taxon>Pseudomonadota</taxon>
        <taxon>Alphaproteobacteria</taxon>
        <taxon>Sphingomonadales</taxon>
        <taxon>Erythrobacteraceae</taxon>
        <taxon>Allopontixanthobacter</taxon>
    </lineage>
</organism>
<dbReference type="RefSeq" id="WP_160601268.1">
    <property type="nucleotide sequence ID" value="NZ_WTYU01000001.1"/>
</dbReference>
<evidence type="ECO:0000256" key="1">
    <source>
        <dbReference type="SAM" id="MobiDB-lite"/>
    </source>
</evidence>
<dbReference type="Gene3D" id="3.40.50.300">
    <property type="entry name" value="P-loop containing nucleotide triphosphate hydrolases"/>
    <property type="match status" value="1"/>
</dbReference>
<feature type="compositionally biased region" description="Polar residues" evidence="1">
    <location>
        <begin position="246"/>
        <end position="264"/>
    </location>
</feature>
<evidence type="ECO:0008006" key="4">
    <source>
        <dbReference type="Google" id="ProtNLM"/>
    </source>
</evidence>
<accession>A0A6L7GFD7</accession>
<evidence type="ECO:0000313" key="2">
    <source>
        <dbReference type="EMBL" id="MXP13954.1"/>
    </source>
</evidence>
<feature type="region of interest" description="Disordered" evidence="1">
    <location>
        <begin position="227"/>
        <end position="264"/>
    </location>
</feature>